<dbReference type="PANTHER" id="PTHR33619:SF3">
    <property type="entry name" value="POLYSACCHARIDE EXPORT PROTEIN GFCE-RELATED"/>
    <property type="match status" value="1"/>
</dbReference>
<protein>
    <submittedName>
        <fullName evidence="6">Polysaccharide export outer membrane protein</fullName>
    </submittedName>
</protein>
<feature type="region of interest" description="Disordered" evidence="3">
    <location>
        <begin position="1"/>
        <end position="22"/>
    </location>
</feature>
<evidence type="ECO:0000313" key="7">
    <source>
        <dbReference type="Proteomes" id="UP001549204"/>
    </source>
</evidence>
<feature type="domain" description="Polysaccharide export protein N-terminal" evidence="4">
    <location>
        <begin position="54"/>
        <end position="141"/>
    </location>
</feature>
<feature type="compositionally biased region" description="Polar residues" evidence="3">
    <location>
        <begin position="1"/>
        <end position="10"/>
    </location>
</feature>
<keyword evidence="2" id="KW-0175">Coiled coil</keyword>
<evidence type="ECO:0000256" key="1">
    <source>
        <dbReference type="ARBA" id="ARBA00022729"/>
    </source>
</evidence>
<accession>A0ABV2GPN0</accession>
<feature type="coiled-coil region" evidence="2">
    <location>
        <begin position="262"/>
        <end position="296"/>
    </location>
</feature>
<organism evidence="6 7">
    <name type="scientific">Mesorhizobium robiniae</name>
    <dbReference type="NCBI Taxonomy" id="559315"/>
    <lineage>
        <taxon>Bacteria</taxon>
        <taxon>Pseudomonadati</taxon>
        <taxon>Pseudomonadota</taxon>
        <taxon>Alphaproteobacteria</taxon>
        <taxon>Hyphomicrobiales</taxon>
        <taxon>Phyllobacteriaceae</taxon>
        <taxon>Mesorhizobium</taxon>
    </lineage>
</organism>
<reference evidence="6 7" key="1">
    <citation type="submission" date="2024-06" db="EMBL/GenBank/DDBJ databases">
        <title>Genomic Encyclopedia of Type Strains, Phase IV (KMG-IV): sequencing the most valuable type-strain genomes for metagenomic binning, comparative biology and taxonomic classification.</title>
        <authorList>
            <person name="Goeker M."/>
        </authorList>
    </citation>
    <scope>NUCLEOTIDE SEQUENCE [LARGE SCALE GENOMIC DNA]</scope>
    <source>
        <strain evidence="6 7">DSM 100022</strain>
    </source>
</reference>
<dbReference type="Pfam" id="PF25994">
    <property type="entry name" value="HH_AprE"/>
    <property type="match status" value="1"/>
</dbReference>
<evidence type="ECO:0000259" key="4">
    <source>
        <dbReference type="Pfam" id="PF02563"/>
    </source>
</evidence>
<dbReference type="InterPro" id="IPR003715">
    <property type="entry name" value="Poly_export_N"/>
</dbReference>
<comment type="caution">
    <text evidence="6">The sequence shown here is derived from an EMBL/GenBank/DDBJ whole genome shotgun (WGS) entry which is preliminary data.</text>
</comment>
<sequence length="478" mass="52263">MLDDPSFSTDKATRSNHRARCPDRLSNRREHWRSLHVVVAAGMSLACMLGVSVANAKEYVLGPQDKLRIKVYEWRASRDTIFAWSALNDVYTIGPNGSVSLPLVGEIKAAGLTSSEIANSIGDRLMKSVGLGRKPNTAVEIVQFRPFYVVGKVTQSGEFAYRPGLTVLQALSIAGGLRTREDKDARFEREVIQGRGDVDLLKLNEANLLARKARLEAELSHASDIQFPPQLTSSIQDGVFAMLMNQERLIFQARSEGLDTQIKALQGLREFLQKELASLEAQLVFLDKQIGSIQKELTAVSALVVKGLAAAPREFSLERALAQAQSERLSAETSLLRGRQEISKTDISILELQDGRKNEITIDLRQTQAELDALDSKTETARRLLYDSAISAPNLLARRADADLAAPIYTIFRPSADGTTAQIQAKETSVVEPGDTIKVEIPLPPDETGVLDLTSTERHGAPGIELKADITGDTVGIP</sequence>
<dbReference type="EMBL" id="JBEPMC010000005">
    <property type="protein sequence ID" value="MET3580235.1"/>
    <property type="molecule type" value="Genomic_DNA"/>
</dbReference>
<proteinExistence type="predicted"/>
<dbReference type="InterPro" id="IPR058781">
    <property type="entry name" value="HH_AprE-like"/>
</dbReference>
<dbReference type="PANTHER" id="PTHR33619">
    <property type="entry name" value="POLYSACCHARIDE EXPORT PROTEIN GFCE-RELATED"/>
    <property type="match status" value="1"/>
</dbReference>
<dbReference type="Gene3D" id="3.30.1950.10">
    <property type="entry name" value="wza like domain"/>
    <property type="match status" value="1"/>
</dbReference>
<evidence type="ECO:0000256" key="3">
    <source>
        <dbReference type="SAM" id="MobiDB-lite"/>
    </source>
</evidence>
<evidence type="ECO:0000259" key="5">
    <source>
        <dbReference type="Pfam" id="PF25994"/>
    </source>
</evidence>
<keyword evidence="1" id="KW-0732">Signal</keyword>
<evidence type="ECO:0000256" key="2">
    <source>
        <dbReference type="SAM" id="Coils"/>
    </source>
</evidence>
<dbReference type="Gene3D" id="3.10.560.10">
    <property type="entry name" value="Outer membrane lipoprotein wza domain like"/>
    <property type="match status" value="1"/>
</dbReference>
<dbReference type="InterPro" id="IPR049712">
    <property type="entry name" value="Poly_export"/>
</dbReference>
<evidence type="ECO:0000313" key="6">
    <source>
        <dbReference type="EMBL" id="MET3580235.1"/>
    </source>
</evidence>
<feature type="coiled-coil region" evidence="2">
    <location>
        <begin position="357"/>
        <end position="384"/>
    </location>
</feature>
<keyword evidence="7" id="KW-1185">Reference proteome</keyword>
<dbReference type="Pfam" id="PF02563">
    <property type="entry name" value="Poly_export"/>
    <property type="match status" value="1"/>
</dbReference>
<dbReference type="Proteomes" id="UP001549204">
    <property type="component" value="Unassembled WGS sequence"/>
</dbReference>
<feature type="domain" description="AprE-like long alpha-helical hairpin" evidence="5">
    <location>
        <begin position="197"/>
        <end position="382"/>
    </location>
</feature>
<name>A0ABV2GPN0_9HYPH</name>
<gene>
    <name evidence="6" type="ORF">ABID19_003273</name>
</gene>